<keyword evidence="5" id="KW-0547">Nucleotide-binding</keyword>
<keyword evidence="6" id="KW-0378">Hydrolase</keyword>
<organism evidence="16 17">
    <name type="scientific">Parasynechococcus marenigrum (strain WH8102)</name>
    <dbReference type="NCBI Taxonomy" id="84588"/>
    <lineage>
        <taxon>Bacteria</taxon>
        <taxon>Bacillati</taxon>
        <taxon>Cyanobacteriota</taxon>
        <taxon>Cyanophyceae</taxon>
        <taxon>Synechococcales</taxon>
        <taxon>Prochlorococcaceae</taxon>
        <taxon>Parasynechococcus</taxon>
        <taxon>Parasynechococcus marenigrum</taxon>
    </lineage>
</organism>
<dbReference type="InterPro" id="IPR014710">
    <property type="entry name" value="RmlC-like_jellyroll"/>
</dbReference>
<keyword evidence="7" id="KW-0645">Protease</keyword>
<evidence type="ECO:0000256" key="9">
    <source>
        <dbReference type="ARBA" id="ARBA00022989"/>
    </source>
</evidence>
<keyword evidence="17" id="KW-1185">Reference proteome</keyword>
<dbReference type="RefSeq" id="WP_011127824.1">
    <property type="nucleotide sequence ID" value="NC_005070.1"/>
</dbReference>
<evidence type="ECO:0000259" key="15">
    <source>
        <dbReference type="PROSITE" id="PS50990"/>
    </source>
</evidence>
<accession>Q7U7M2</accession>
<evidence type="ECO:0000256" key="4">
    <source>
        <dbReference type="ARBA" id="ARBA00022692"/>
    </source>
</evidence>
<keyword evidence="10 11" id="KW-0472">Membrane</keyword>
<dbReference type="PROSITE" id="PS50042">
    <property type="entry name" value="CNMP_BINDING_3"/>
    <property type="match status" value="1"/>
</dbReference>
<dbReference type="InterPro" id="IPR005074">
    <property type="entry name" value="Peptidase_C39"/>
</dbReference>
<gene>
    <name evidence="16" type="ordered locus">SYNW0959</name>
</gene>
<dbReference type="InterPro" id="IPR036640">
    <property type="entry name" value="ABC1_TM_sf"/>
</dbReference>
<dbReference type="FunFam" id="3.40.50.300:FF:000221">
    <property type="entry name" value="Multidrug ABC transporter ATP-binding protein"/>
    <property type="match status" value="1"/>
</dbReference>
<dbReference type="Pfam" id="PF00664">
    <property type="entry name" value="ABC_membrane"/>
    <property type="match status" value="1"/>
</dbReference>
<reference evidence="16 17" key="1">
    <citation type="journal article" date="2003" name="Nature">
        <title>The genome of a motile marine Synechococcus.</title>
        <authorList>
            <person name="Palenik B."/>
            <person name="Brahamsha B."/>
            <person name="Larimer F."/>
            <person name="Land M."/>
            <person name="Hauser L."/>
            <person name="Chain P."/>
            <person name="Lamerdin J."/>
            <person name="Regala W."/>
            <person name="Allen E.A."/>
            <person name="McCarren J."/>
            <person name="Paulsen I."/>
            <person name="Dufresne A."/>
            <person name="Partensky F."/>
            <person name="Webb E."/>
            <person name="Waterbury J."/>
        </authorList>
    </citation>
    <scope>NUCLEOTIDE SEQUENCE [LARGE SCALE GENOMIC DNA]</scope>
    <source>
        <strain evidence="16 17">WH8102</strain>
    </source>
</reference>
<dbReference type="CDD" id="cd00038">
    <property type="entry name" value="CAP_ED"/>
    <property type="match status" value="1"/>
</dbReference>
<dbReference type="PROSITE" id="PS50929">
    <property type="entry name" value="ABC_TM1F"/>
    <property type="match status" value="1"/>
</dbReference>
<evidence type="ECO:0000259" key="12">
    <source>
        <dbReference type="PROSITE" id="PS50042"/>
    </source>
</evidence>
<dbReference type="Gene3D" id="2.60.120.10">
    <property type="entry name" value="Jelly Rolls"/>
    <property type="match status" value="1"/>
</dbReference>
<dbReference type="SUPFAM" id="SSF52540">
    <property type="entry name" value="P-loop containing nucleoside triphosphate hydrolases"/>
    <property type="match status" value="1"/>
</dbReference>
<keyword evidence="3" id="KW-1003">Cell membrane</keyword>
<evidence type="ECO:0000259" key="13">
    <source>
        <dbReference type="PROSITE" id="PS50893"/>
    </source>
</evidence>
<evidence type="ECO:0000256" key="8">
    <source>
        <dbReference type="ARBA" id="ARBA00022840"/>
    </source>
</evidence>
<evidence type="ECO:0000256" key="7">
    <source>
        <dbReference type="ARBA" id="ARBA00022807"/>
    </source>
</evidence>
<keyword evidence="8" id="KW-0067">ATP-binding</keyword>
<evidence type="ECO:0000256" key="10">
    <source>
        <dbReference type="ARBA" id="ARBA00023136"/>
    </source>
</evidence>
<feature type="domain" description="Peptidase C39" evidence="15">
    <location>
        <begin position="290"/>
        <end position="422"/>
    </location>
</feature>
<dbReference type="InterPro" id="IPR011527">
    <property type="entry name" value="ABC1_TM_dom"/>
</dbReference>
<feature type="transmembrane region" description="Helical" evidence="11">
    <location>
        <begin position="593"/>
        <end position="613"/>
    </location>
</feature>
<evidence type="ECO:0000259" key="14">
    <source>
        <dbReference type="PROSITE" id="PS50929"/>
    </source>
</evidence>
<protein>
    <submittedName>
        <fullName evidence="16">Multidrug efflux ABC transporter</fullName>
    </submittedName>
</protein>
<dbReference type="Pfam" id="PF00005">
    <property type="entry name" value="ABC_tran"/>
    <property type="match status" value="1"/>
</dbReference>
<dbReference type="InterPro" id="IPR003439">
    <property type="entry name" value="ABC_transporter-like_ATP-bd"/>
</dbReference>
<keyword evidence="2" id="KW-0813">Transport</keyword>
<evidence type="ECO:0000313" key="17">
    <source>
        <dbReference type="Proteomes" id="UP000001422"/>
    </source>
</evidence>
<dbReference type="SMART" id="SM00382">
    <property type="entry name" value="AAA"/>
    <property type="match status" value="1"/>
</dbReference>
<dbReference type="GO" id="GO:0008234">
    <property type="term" value="F:cysteine-type peptidase activity"/>
    <property type="evidence" value="ECO:0007669"/>
    <property type="project" value="UniProtKB-KW"/>
</dbReference>
<dbReference type="GO" id="GO:0005886">
    <property type="term" value="C:plasma membrane"/>
    <property type="evidence" value="ECO:0007669"/>
    <property type="project" value="UniProtKB-SubCell"/>
</dbReference>
<feature type="domain" description="ABC transmembrane type-1" evidence="14">
    <location>
        <begin position="453"/>
        <end position="734"/>
    </location>
</feature>
<dbReference type="GO" id="GO:0016887">
    <property type="term" value="F:ATP hydrolysis activity"/>
    <property type="evidence" value="ECO:0007669"/>
    <property type="project" value="InterPro"/>
</dbReference>
<name>Q7U7M2_PARMW</name>
<feature type="transmembrane region" description="Helical" evidence="11">
    <location>
        <begin position="488"/>
        <end position="506"/>
    </location>
</feature>
<dbReference type="PROSITE" id="PS50893">
    <property type="entry name" value="ABC_TRANSPORTER_2"/>
    <property type="match status" value="1"/>
</dbReference>
<dbReference type="HOGENOM" id="CLU_000604_95_0_3"/>
<dbReference type="PANTHER" id="PTHR43394">
    <property type="entry name" value="ATP-DEPENDENT PERMEASE MDL1, MITOCHONDRIAL"/>
    <property type="match status" value="1"/>
</dbReference>
<dbReference type="SUPFAM" id="SSF90123">
    <property type="entry name" value="ABC transporter transmembrane region"/>
    <property type="match status" value="1"/>
</dbReference>
<comment type="subcellular location">
    <subcellularLocation>
        <location evidence="1">Cell membrane</location>
        <topology evidence="1">Multi-pass membrane protein</topology>
    </subcellularLocation>
</comment>
<evidence type="ECO:0000256" key="3">
    <source>
        <dbReference type="ARBA" id="ARBA00022475"/>
    </source>
</evidence>
<dbReference type="Gene3D" id="3.40.50.300">
    <property type="entry name" value="P-loop containing nucleotide triphosphate hydrolases"/>
    <property type="match status" value="1"/>
</dbReference>
<dbReference type="eggNOG" id="COG2274">
    <property type="taxonomic scope" value="Bacteria"/>
</dbReference>
<evidence type="ECO:0000256" key="11">
    <source>
        <dbReference type="SAM" id="Phobius"/>
    </source>
</evidence>
<dbReference type="InterPro" id="IPR017871">
    <property type="entry name" value="ABC_transporter-like_CS"/>
</dbReference>
<dbReference type="Proteomes" id="UP000001422">
    <property type="component" value="Chromosome"/>
</dbReference>
<feature type="transmembrane region" description="Helical" evidence="11">
    <location>
        <begin position="450"/>
        <end position="468"/>
    </location>
</feature>
<dbReference type="SMART" id="SM00100">
    <property type="entry name" value="cNMP"/>
    <property type="match status" value="1"/>
</dbReference>
<dbReference type="CDD" id="cd02259">
    <property type="entry name" value="Peptidase_C39_like"/>
    <property type="match status" value="1"/>
</dbReference>
<dbReference type="AlphaFoldDB" id="Q7U7M2"/>
<keyword evidence="7" id="KW-0788">Thiol protease</keyword>
<evidence type="ECO:0000256" key="2">
    <source>
        <dbReference type="ARBA" id="ARBA00022448"/>
    </source>
</evidence>
<dbReference type="InterPro" id="IPR039421">
    <property type="entry name" value="Type_1_exporter"/>
</dbReference>
<evidence type="ECO:0000256" key="1">
    <source>
        <dbReference type="ARBA" id="ARBA00004651"/>
    </source>
</evidence>
<dbReference type="InterPro" id="IPR003593">
    <property type="entry name" value="AAA+_ATPase"/>
</dbReference>
<feature type="domain" description="Cyclic nucleotide-binding" evidence="12">
    <location>
        <begin position="15"/>
        <end position="134"/>
    </location>
</feature>
<keyword evidence="4 11" id="KW-0812">Transmembrane</keyword>
<dbReference type="GO" id="GO:0015421">
    <property type="term" value="F:ABC-type oligopeptide transporter activity"/>
    <property type="evidence" value="ECO:0007669"/>
    <property type="project" value="TreeGrafter"/>
</dbReference>
<evidence type="ECO:0000313" key="16">
    <source>
        <dbReference type="EMBL" id="CAE07474.1"/>
    </source>
</evidence>
<evidence type="ECO:0000256" key="6">
    <source>
        <dbReference type="ARBA" id="ARBA00022801"/>
    </source>
</evidence>
<dbReference type="GO" id="GO:0006508">
    <property type="term" value="P:proteolysis"/>
    <property type="evidence" value="ECO:0007669"/>
    <property type="project" value="InterPro"/>
</dbReference>
<dbReference type="KEGG" id="syw:SYNW0959"/>
<dbReference type="PANTHER" id="PTHR43394:SF1">
    <property type="entry name" value="ATP-BINDING CASSETTE SUB-FAMILY B MEMBER 10, MITOCHONDRIAL"/>
    <property type="match status" value="1"/>
</dbReference>
<evidence type="ECO:0000256" key="5">
    <source>
        <dbReference type="ARBA" id="ARBA00022741"/>
    </source>
</evidence>
<dbReference type="EMBL" id="BX569691">
    <property type="protein sequence ID" value="CAE07474.1"/>
    <property type="molecule type" value="Genomic_DNA"/>
</dbReference>
<dbReference type="InterPro" id="IPR027417">
    <property type="entry name" value="P-loop_NTPase"/>
</dbReference>
<dbReference type="InterPro" id="IPR000595">
    <property type="entry name" value="cNMP-bd_dom"/>
</dbReference>
<dbReference type="Gene3D" id="3.90.70.10">
    <property type="entry name" value="Cysteine proteinases"/>
    <property type="match status" value="1"/>
</dbReference>
<keyword evidence="9 11" id="KW-1133">Transmembrane helix</keyword>
<dbReference type="Gene3D" id="1.20.1560.10">
    <property type="entry name" value="ABC transporter type 1, transmembrane domain"/>
    <property type="match status" value="1"/>
</dbReference>
<dbReference type="PROSITE" id="PS50990">
    <property type="entry name" value="PEPTIDASE_C39"/>
    <property type="match status" value="1"/>
</dbReference>
<dbReference type="InterPro" id="IPR018490">
    <property type="entry name" value="cNMP-bd_dom_sf"/>
</dbReference>
<dbReference type="PROSITE" id="PS00211">
    <property type="entry name" value="ABC_TRANSPORTER_1"/>
    <property type="match status" value="1"/>
</dbReference>
<dbReference type="SUPFAM" id="SSF51206">
    <property type="entry name" value="cAMP-binding domain-like"/>
    <property type="match status" value="1"/>
</dbReference>
<feature type="transmembrane region" description="Helical" evidence="11">
    <location>
        <begin position="562"/>
        <end position="587"/>
    </location>
</feature>
<proteinExistence type="predicted"/>
<dbReference type="GO" id="GO:0005524">
    <property type="term" value="F:ATP binding"/>
    <property type="evidence" value="ECO:0007669"/>
    <property type="project" value="UniProtKB-KW"/>
</dbReference>
<sequence>MQLRQALRLINSWAPFSKLSTEQKAKLAETIQPLRLRPGQKLYDFSDLPPGIALIAEGQMRLLALDEREEPFTLYRLAPGDQAGHIGILRGVTGYALAASQPSLLWLLPQTGFLQVIAENAEFANEFLEPNIEELYGVSILTNSPLNNTKNEIKDWASNKIAESKGDHKILLLPPGEHFVDSKWGPWLVSSSNISGCKPGEELLGPMKLIVQGKVPARLISKSGATPPINVPQVLVVSPDSSEAAPLQIEAEVVEPDWQESSTAIVAVEKQQEALEDWYGKLGDDGSFPQLDGSGPVGIPMAALRMLARYFDIPFRKDVIQRIIEDQLMRNELSETGERSIGLIQLAATADLIGLRATQINVTENQIGRLQLPAIAIRKNKPIILWSADMVGQALISCPEEGQIKVSTKDLGARNDDGTIQVLTIQRSKVSPKKRFGLGWFIPALKEHKAVLIQVLVASFFVQLFGLLNPLLIQQIIDAVISQGNVSSLNVLGTLLIGMSLAQAVLSSLRTYLFADTTNRIDISLGSSIIDHLLRLPLGYFSDRPVGEVSSRINELQKIRQFLTGTALTVVLDAIFAIIYIAVMLLYSVQLTVWSLVVVPLFVGLTLVSAPIIRKQLREQAEANARVQSHLVETVGGMETIKGQSMEIHSRWRWQQLYGGQITSGFRNTVTSTAAGSASQFLEQLSGLIVLWIGASLVLKGELTLGQLIAFRILASYVTSPLLRMANLWQNFQETALSLERLADIVDHPQELEITGEQKPPIPPIVGTVEYKGVNFRFGKEGALNLSNINFKIEQGSFIGVVGSSGSGKSTMLKMLTRLYEINDGQILIDDNDISKVDLYSLRSQIGVVPQDSLLFDGSVMSNIALARPDASFEEVVVAAQIACAHEFIQAMPAGYNSSVGERGAGMSGGQRQRMAIARMIIRRPRLLVLDEATSALDVDTERRLTANLIELYKDSTVFFITHRLASLKFADVILVMDQGALVEKGTHEELMALDGRYATLYHQQES</sequence>
<dbReference type="STRING" id="84588.SYNW0959"/>
<dbReference type="CDD" id="cd18782">
    <property type="entry name" value="ABC_6TM_PrtD_LapB_HlyB_like"/>
    <property type="match status" value="1"/>
</dbReference>
<feature type="domain" description="ABC transporter" evidence="13">
    <location>
        <begin position="769"/>
        <end position="1004"/>
    </location>
</feature>